<accession>A0A5D2GMH7</accession>
<feature type="compositionally biased region" description="Pro residues" evidence="1">
    <location>
        <begin position="95"/>
        <end position="106"/>
    </location>
</feature>
<keyword evidence="3" id="KW-1185">Reference proteome</keyword>
<feature type="compositionally biased region" description="Pro residues" evidence="1">
    <location>
        <begin position="46"/>
        <end position="83"/>
    </location>
</feature>
<dbReference type="AlphaFoldDB" id="A0A5D2GMH7"/>
<dbReference type="InterPro" id="IPR046349">
    <property type="entry name" value="C1-like_sf"/>
</dbReference>
<reference evidence="2 3" key="1">
    <citation type="submission" date="2019-06" db="EMBL/GenBank/DDBJ databases">
        <title>WGS assembly of Gossypium darwinii.</title>
        <authorList>
            <person name="Chen Z.J."/>
            <person name="Sreedasyam A."/>
            <person name="Ando A."/>
            <person name="Song Q."/>
            <person name="De L."/>
            <person name="Hulse-Kemp A."/>
            <person name="Ding M."/>
            <person name="Ye W."/>
            <person name="Kirkbride R."/>
            <person name="Jenkins J."/>
            <person name="Plott C."/>
            <person name="Lovell J."/>
            <person name="Lin Y.-M."/>
            <person name="Vaughn R."/>
            <person name="Liu B."/>
            <person name="Li W."/>
            <person name="Simpson S."/>
            <person name="Scheffler B."/>
            <person name="Saski C."/>
            <person name="Grover C."/>
            <person name="Hu G."/>
            <person name="Conover J."/>
            <person name="Carlson J."/>
            <person name="Shu S."/>
            <person name="Boston L."/>
            <person name="Williams M."/>
            <person name="Peterson D."/>
            <person name="Mcgee K."/>
            <person name="Jones D."/>
            <person name="Wendel J."/>
            <person name="Stelly D."/>
            <person name="Grimwood J."/>
            <person name="Schmutz J."/>
        </authorList>
    </citation>
    <scope>NUCLEOTIDE SEQUENCE [LARGE SCALE GENOMIC DNA]</scope>
    <source>
        <strain evidence="2">1808015.09</strain>
    </source>
</reference>
<gene>
    <name evidence="2" type="ORF">ES288_A05G321200v1</name>
</gene>
<dbReference type="Proteomes" id="UP000323506">
    <property type="component" value="Chromosome A05"/>
</dbReference>
<evidence type="ECO:0008006" key="4">
    <source>
        <dbReference type="Google" id="ProtNLM"/>
    </source>
</evidence>
<name>A0A5D2GMH7_GOSDA</name>
<proteinExistence type="predicted"/>
<dbReference type="SUPFAM" id="SSF57889">
    <property type="entry name" value="Cysteine-rich domain"/>
    <property type="match status" value="1"/>
</dbReference>
<evidence type="ECO:0000313" key="2">
    <source>
        <dbReference type="EMBL" id="TYH19042.1"/>
    </source>
</evidence>
<organism evidence="2 3">
    <name type="scientific">Gossypium darwinii</name>
    <name type="common">Darwin's cotton</name>
    <name type="synonym">Gossypium barbadense var. darwinii</name>
    <dbReference type="NCBI Taxonomy" id="34276"/>
    <lineage>
        <taxon>Eukaryota</taxon>
        <taxon>Viridiplantae</taxon>
        <taxon>Streptophyta</taxon>
        <taxon>Embryophyta</taxon>
        <taxon>Tracheophyta</taxon>
        <taxon>Spermatophyta</taxon>
        <taxon>Magnoliopsida</taxon>
        <taxon>eudicotyledons</taxon>
        <taxon>Gunneridae</taxon>
        <taxon>Pentapetalae</taxon>
        <taxon>rosids</taxon>
        <taxon>malvids</taxon>
        <taxon>Malvales</taxon>
        <taxon>Malvaceae</taxon>
        <taxon>Malvoideae</taxon>
        <taxon>Gossypium</taxon>
    </lineage>
</organism>
<dbReference type="PRINTS" id="PR01217">
    <property type="entry name" value="PRICHEXTENSN"/>
</dbReference>
<protein>
    <recommendedName>
        <fullName evidence="4">DC1 domain-containing protein</fullName>
    </recommendedName>
</protein>
<evidence type="ECO:0000256" key="1">
    <source>
        <dbReference type="SAM" id="MobiDB-lite"/>
    </source>
</evidence>
<sequence length="207" mass="22545">MEIMEDHLQQLYFCGHPLFLNHLSSLSKETCCSACGDPLYSTQTSKPPPPPPPPRPLPRPPPPPLPLSPSPPLPPPPPPPSFAPSPGGDALDYIFPPPPPPLPSFDPPSFSSKKRDESYPLQSSDRSTFSCEECDQFHLHGRCARAPLEFSHHPLHWEHPFLALQAGSGGSSCVLCQESDVRVASMLCISNALHFRTRCGTSVINTS</sequence>
<dbReference type="EMBL" id="CM017692">
    <property type="protein sequence ID" value="TYH19042.1"/>
    <property type="molecule type" value="Genomic_DNA"/>
</dbReference>
<evidence type="ECO:0000313" key="3">
    <source>
        <dbReference type="Proteomes" id="UP000323506"/>
    </source>
</evidence>
<feature type="region of interest" description="Disordered" evidence="1">
    <location>
        <begin position="40"/>
        <end position="125"/>
    </location>
</feature>